<dbReference type="EMBL" id="JBHRZT010000016">
    <property type="protein sequence ID" value="MFC3882444.1"/>
    <property type="molecule type" value="Genomic_DNA"/>
</dbReference>
<sequence>MEQTIIQHMETVRGITEQTIKKIPEEISDIIPKGFNNNIRWNFGHIAFVQEKLVFGLLGEEMGIPKDYEQFFAAGTKPAEWEGTPPSFTEIAVILTEQKTRIKNFLQGRLNEKLPTPFTNRGGITFYTVGETFLFSFYHEALHIETIKRLYRSISSK</sequence>
<keyword evidence="3" id="KW-1185">Reference proteome</keyword>
<dbReference type="InterPro" id="IPR034660">
    <property type="entry name" value="DinB/YfiT-like"/>
</dbReference>
<dbReference type="SUPFAM" id="SSF109854">
    <property type="entry name" value="DinB/YfiT-like putative metalloenzymes"/>
    <property type="match status" value="1"/>
</dbReference>
<dbReference type="InterPro" id="IPR024775">
    <property type="entry name" value="DinB-like"/>
</dbReference>
<feature type="domain" description="DinB-like" evidence="1">
    <location>
        <begin position="9"/>
        <end position="147"/>
    </location>
</feature>
<evidence type="ECO:0000259" key="1">
    <source>
        <dbReference type="Pfam" id="PF12867"/>
    </source>
</evidence>
<gene>
    <name evidence="2" type="ORF">ACFOU2_02570</name>
</gene>
<evidence type="ECO:0000313" key="3">
    <source>
        <dbReference type="Proteomes" id="UP001595752"/>
    </source>
</evidence>
<dbReference type="RefSeq" id="WP_377911929.1">
    <property type="nucleotide sequence ID" value="NZ_JBHRZT010000016.1"/>
</dbReference>
<protein>
    <submittedName>
        <fullName evidence="2">DinB family protein</fullName>
    </submittedName>
</protein>
<evidence type="ECO:0000313" key="2">
    <source>
        <dbReference type="EMBL" id="MFC3882444.1"/>
    </source>
</evidence>
<dbReference type="Gene3D" id="1.20.120.450">
    <property type="entry name" value="dinb family like domain"/>
    <property type="match status" value="1"/>
</dbReference>
<comment type="caution">
    <text evidence="2">The sequence shown here is derived from an EMBL/GenBank/DDBJ whole genome shotgun (WGS) entry which is preliminary data.</text>
</comment>
<reference evidence="3" key="1">
    <citation type="journal article" date="2019" name="Int. J. Syst. Evol. Microbiol.">
        <title>The Global Catalogue of Microorganisms (GCM) 10K type strain sequencing project: providing services to taxonomists for standard genome sequencing and annotation.</title>
        <authorList>
            <consortium name="The Broad Institute Genomics Platform"/>
            <consortium name="The Broad Institute Genome Sequencing Center for Infectious Disease"/>
            <person name="Wu L."/>
            <person name="Ma J."/>
        </authorList>
    </citation>
    <scope>NUCLEOTIDE SEQUENCE [LARGE SCALE GENOMIC DNA]</scope>
    <source>
        <strain evidence="3">CCUG 61889</strain>
    </source>
</reference>
<name>A0ABV8AYT3_9BACI</name>
<dbReference type="Proteomes" id="UP001595752">
    <property type="component" value="Unassembled WGS sequence"/>
</dbReference>
<accession>A0ABV8AYT3</accession>
<organism evidence="2 3">
    <name type="scientific">Bacillus songklensis</name>
    <dbReference type="NCBI Taxonomy" id="1069116"/>
    <lineage>
        <taxon>Bacteria</taxon>
        <taxon>Bacillati</taxon>
        <taxon>Bacillota</taxon>
        <taxon>Bacilli</taxon>
        <taxon>Bacillales</taxon>
        <taxon>Bacillaceae</taxon>
        <taxon>Bacillus</taxon>
    </lineage>
</organism>
<dbReference type="Pfam" id="PF12867">
    <property type="entry name" value="DinB_2"/>
    <property type="match status" value="1"/>
</dbReference>
<proteinExistence type="predicted"/>